<evidence type="ECO:0000313" key="1">
    <source>
        <dbReference type="EMBL" id="MCL6424034.1"/>
    </source>
</evidence>
<gene>
    <name evidence="1" type="ORF">Bequi_11700</name>
</gene>
<dbReference type="EMBL" id="JAKNCJ010000007">
    <property type="protein sequence ID" value="MCL6424034.1"/>
    <property type="molecule type" value="Genomic_DNA"/>
</dbReference>
<proteinExistence type="predicted"/>
<reference evidence="1" key="1">
    <citation type="submission" date="2022-02" db="EMBL/GenBank/DDBJ databases">
        <authorList>
            <person name="Lee M."/>
            <person name="Kim S.-J."/>
            <person name="Jung M.-Y."/>
        </authorList>
    </citation>
    <scope>NUCLEOTIDE SEQUENCE</scope>
    <source>
        <strain evidence="1">JHP9</strain>
    </source>
</reference>
<protein>
    <recommendedName>
        <fullName evidence="3">PIN domain-containing protein</fullName>
    </recommendedName>
</protein>
<keyword evidence="2" id="KW-1185">Reference proteome</keyword>
<dbReference type="Proteomes" id="UP001203761">
    <property type="component" value="Unassembled WGS sequence"/>
</dbReference>
<evidence type="ECO:0000313" key="2">
    <source>
        <dbReference type="Proteomes" id="UP001203761"/>
    </source>
</evidence>
<evidence type="ECO:0008006" key="3">
    <source>
        <dbReference type="Google" id="ProtNLM"/>
    </source>
</evidence>
<sequence>MALIVLADTTALINLFLCGRMEVLQALTGGNAFWTSTLRRECLHRELVGTDPGELRLDGLVAAADAILGEPIAPEEDEHRPIRDLRQQMARPGEHPDQHLGEAEVIVVVQKRRWDAIFVTDDGGARRFAAGSPRCIDSWDLLKAAQRRGILLERDLWKARTDLKHHGRLGAKSAFIRPDAFREWLAQ</sequence>
<dbReference type="RefSeq" id="WP_249738112.1">
    <property type="nucleotide sequence ID" value="NZ_JAKNCJ010000007.1"/>
</dbReference>
<organism evidence="1 2">
    <name type="scientific">Brachybacterium equifaecis</name>
    <dbReference type="NCBI Taxonomy" id="2910770"/>
    <lineage>
        <taxon>Bacteria</taxon>
        <taxon>Bacillati</taxon>
        <taxon>Actinomycetota</taxon>
        <taxon>Actinomycetes</taxon>
        <taxon>Micrococcales</taxon>
        <taxon>Dermabacteraceae</taxon>
        <taxon>Brachybacterium</taxon>
    </lineage>
</organism>
<name>A0ABT0R271_9MICO</name>
<comment type="caution">
    <text evidence="1">The sequence shown here is derived from an EMBL/GenBank/DDBJ whole genome shotgun (WGS) entry which is preliminary data.</text>
</comment>
<accession>A0ABT0R271</accession>